<organism evidence="1 2">
    <name type="scientific">Flavobacterium agricola</name>
    <dbReference type="NCBI Taxonomy" id="2870839"/>
    <lineage>
        <taxon>Bacteria</taxon>
        <taxon>Pseudomonadati</taxon>
        <taxon>Bacteroidota</taxon>
        <taxon>Flavobacteriia</taxon>
        <taxon>Flavobacteriales</taxon>
        <taxon>Flavobacteriaceae</taxon>
        <taxon>Flavobacterium</taxon>
    </lineage>
</organism>
<reference evidence="1" key="1">
    <citation type="submission" date="2021-08" db="EMBL/GenBank/DDBJ databases">
        <title>Flavobacterium sp. strain CC-SYL302.</title>
        <authorList>
            <person name="Lin S.-Y."/>
            <person name="Lee T.-H."/>
            <person name="Young C.-C."/>
        </authorList>
    </citation>
    <scope>NUCLEOTIDE SEQUENCE</scope>
    <source>
        <strain evidence="1">CC-SYL302</strain>
    </source>
</reference>
<evidence type="ECO:0000313" key="2">
    <source>
        <dbReference type="Proteomes" id="UP001163328"/>
    </source>
</evidence>
<protein>
    <submittedName>
        <fullName evidence="1">Uncharacterized protein</fullName>
    </submittedName>
</protein>
<name>A0ABY6LY50_9FLAO</name>
<evidence type="ECO:0000313" key="1">
    <source>
        <dbReference type="EMBL" id="UYW01263.1"/>
    </source>
</evidence>
<sequence length="102" mass="11658">MNITLSQKQYAINSIFKGSIYGYDKPENEAISLAGIHADSFLNDVKNEYPDAKFDSQKNENATTIDSLRLYEVVKYPGDPDIQIKITLYQNTPTSYFLELIR</sequence>
<dbReference type="RefSeq" id="WP_264433701.1">
    <property type="nucleotide sequence ID" value="NZ_CP081495.1"/>
</dbReference>
<proteinExistence type="predicted"/>
<accession>A0ABY6LY50</accession>
<gene>
    <name evidence="1" type="ORF">K5I29_12560</name>
</gene>
<dbReference type="EMBL" id="CP081495">
    <property type="protein sequence ID" value="UYW01263.1"/>
    <property type="molecule type" value="Genomic_DNA"/>
</dbReference>
<keyword evidence="2" id="KW-1185">Reference proteome</keyword>
<dbReference type="Proteomes" id="UP001163328">
    <property type="component" value="Chromosome"/>
</dbReference>